<evidence type="ECO:0000313" key="3">
    <source>
        <dbReference type="Proteomes" id="UP000503447"/>
    </source>
</evidence>
<feature type="transmembrane region" description="Helical" evidence="1">
    <location>
        <begin position="255"/>
        <end position="276"/>
    </location>
</feature>
<feature type="transmembrane region" description="Helical" evidence="1">
    <location>
        <begin position="410"/>
        <end position="429"/>
    </location>
</feature>
<evidence type="ECO:0000256" key="1">
    <source>
        <dbReference type="SAM" id="Phobius"/>
    </source>
</evidence>
<dbReference type="KEGG" id="ftj:FTUN_7118"/>
<reference evidence="3" key="1">
    <citation type="submission" date="2020-05" db="EMBL/GenBank/DDBJ databases">
        <title>Frigoriglobus tundricola gen. nov., sp. nov., a psychrotolerant cellulolytic planctomycete of the family Gemmataceae with two divergent copies of 16S rRNA gene.</title>
        <authorList>
            <person name="Kulichevskaya I.S."/>
            <person name="Ivanova A.A."/>
            <person name="Naumoff D.G."/>
            <person name="Beletsky A.V."/>
            <person name="Rijpstra W.I.C."/>
            <person name="Sinninghe Damste J.S."/>
            <person name="Mardanov A.V."/>
            <person name="Ravin N.V."/>
            <person name="Dedysh S.N."/>
        </authorList>
    </citation>
    <scope>NUCLEOTIDE SEQUENCE [LARGE SCALE GENOMIC DNA]</scope>
    <source>
        <strain evidence="3">PL17</strain>
    </source>
</reference>
<keyword evidence="1" id="KW-0472">Membrane</keyword>
<keyword evidence="1" id="KW-1133">Transmembrane helix</keyword>
<feature type="transmembrane region" description="Helical" evidence="1">
    <location>
        <begin position="288"/>
        <end position="306"/>
    </location>
</feature>
<dbReference type="EMBL" id="CP053452">
    <property type="protein sequence ID" value="QJW99506.1"/>
    <property type="molecule type" value="Genomic_DNA"/>
</dbReference>
<proteinExistence type="predicted"/>
<feature type="transmembrane region" description="Helical" evidence="1">
    <location>
        <begin position="326"/>
        <end position="347"/>
    </location>
</feature>
<dbReference type="RefSeq" id="WP_171474461.1">
    <property type="nucleotide sequence ID" value="NZ_CP053452.2"/>
</dbReference>
<feature type="transmembrane region" description="Helical" evidence="1">
    <location>
        <begin position="99"/>
        <end position="119"/>
    </location>
</feature>
<feature type="transmembrane region" description="Helical" evidence="1">
    <location>
        <begin position="131"/>
        <end position="161"/>
    </location>
</feature>
<organism evidence="2 3">
    <name type="scientific">Frigoriglobus tundricola</name>
    <dbReference type="NCBI Taxonomy" id="2774151"/>
    <lineage>
        <taxon>Bacteria</taxon>
        <taxon>Pseudomonadati</taxon>
        <taxon>Planctomycetota</taxon>
        <taxon>Planctomycetia</taxon>
        <taxon>Gemmatales</taxon>
        <taxon>Gemmataceae</taxon>
        <taxon>Frigoriglobus</taxon>
    </lineage>
</organism>
<gene>
    <name evidence="2" type="ORF">FTUN_7118</name>
</gene>
<evidence type="ECO:0008006" key="4">
    <source>
        <dbReference type="Google" id="ProtNLM"/>
    </source>
</evidence>
<feature type="transmembrane region" description="Helical" evidence="1">
    <location>
        <begin position="213"/>
        <end position="235"/>
    </location>
</feature>
<dbReference type="AlphaFoldDB" id="A0A6M5Z178"/>
<keyword evidence="1" id="KW-0812">Transmembrane</keyword>
<dbReference type="Proteomes" id="UP000503447">
    <property type="component" value="Chromosome"/>
</dbReference>
<feature type="transmembrane region" description="Helical" evidence="1">
    <location>
        <begin position="173"/>
        <end position="206"/>
    </location>
</feature>
<protein>
    <recommendedName>
        <fullName evidence="4">Glycosyltransferase RgtA/B/C/D-like domain-containing protein</fullName>
    </recommendedName>
</protein>
<feature type="transmembrane region" description="Helical" evidence="1">
    <location>
        <begin position="359"/>
        <end position="378"/>
    </location>
</feature>
<sequence length="558" mass="59910">MDETESPTHPHAPPAPQRVPWGHAITAGLLLTALNAVKPVHIDDHVFLAYGAEFAAHPLDPYAFRYGSPYVTPANELLSPPVFLYWLGAGITLVGDRPVYLKLWLAPFALILAGAIAFLSTRLAPTLRVPLVWLGLISPTILPGFNFMLDVPVLALGLTALAVVVRSVERDSWLLALAAGLLAGLAIQTKYTGLVSCATILTYCVLRGRPVRGVAVVTCAVALAVGWECLVALAQGDSHFLVQFRQRQGSPVQRAGHLVLPLFSQVAGLAPAVALLGLKALRWSNRATLLAGAGVATGFALLAIVPSQGALITGSNGKPVLTPSNVVYGLLAALVWGTFARAGWELLRENRTPTAPDRSLNGFLLAWFVLELGGYFALSPFPAARRVVGPVLVMTLVVGRLAHRRSVPPHTAAVIASFGVALALLFFGADVLEARAGKAAAFEVAHGTNRPVEGGTFWHLSWWGFSYYADREGLTPLQLNERALRPGDLLAVHDMPEFLAVLARHPEIVLEQIDAVTTGDEFPLRLAPGYYDGRTPMENRRTGRLHVLVFRVVAVTHR</sequence>
<keyword evidence="3" id="KW-1185">Reference proteome</keyword>
<accession>A0A6M5Z178</accession>
<name>A0A6M5Z178_9BACT</name>
<evidence type="ECO:0000313" key="2">
    <source>
        <dbReference type="EMBL" id="QJW99506.1"/>
    </source>
</evidence>